<keyword evidence="2" id="KW-0813">Transport</keyword>
<dbReference type="Gene3D" id="2.40.420.20">
    <property type="match status" value="1"/>
</dbReference>
<organism evidence="6 7">
    <name type="scientific">Chitinophaga rhizophila</name>
    <dbReference type="NCBI Taxonomy" id="2866212"/>
    <lineage>
        <taxon>Bacteria</taxon>
        <taxon>Pseudomonadati</taxon>
        <taxon>Bacteroidota</taxon>
        <taxon>Chitinophagia</taxon>
        <taxon>Chitinophagales</taxon>
        <taxon>Chitinophagaceae</taxon>
        <taxon>Chitinophaga</taxon>
    </lineage>
</organism>
<dbReference type="SUPFAM" id="SSF111369">
    <property type="entry name" value="HlyD-like secretion proteins"/>
    <property type="match status" value="1"/>
</dbReference>
<dbReference type="Proteomes" id="UP000812961">
    <property type="component" value="Unassembled WGS sequence"/>
</dbReference>
<dbReference type="PROSITE" id="PS51257">
    <property type="entry name" value="PROKAR_LIPOPROTEIN"/>
    <property type="match status" value="1"/>
</dbReference>
<dbReference type="Gene3D" id="1.10.287.470">
    <property type="entry name" value="Helix hairpin bin"/>
    <property type="match status" value="1"/>
</dbReference>
<evidence type="ECO:0000256" key="3">
    <source>
        <dbReference type="SAM" id="Coils"/>
    </source>
</evidence>
<keyword evidence="7" id="KW-1185">Reference proteome</keyword>
<proteinExistence type="inferred from homology"/>
<dbReference type="PANTHER" id="PTHR30097:SF4">
    <property type="entry name" value="SLR6042 PROTEIN"/>
    <property type="match status" value="1"/>
</dbReference>
<dbReference type="EMBL" id="JAICCF010000004">
    <property type="protein sequence ID" value="MBW8687146.1"/>
    <property type="molecule type" value="Genomic_DNA"/>
</dbReference>
<accession>A0ABS7GHH3</accession>
<dbReference type="RefSeq" id="WP_220252469.1">
    <property type="nucleotide sequence ID" value="NZ_JAICCF010000004.1"/>
</dbReference>
<sequence length="362" mass="39846">MNKLSRWISLGVFTGLAACAGKGQHPETAQHTFCPDSIKGDLRFDTARTRPITESIHLTGRVQANPDNVVAFKSLFSGIVVKTFFSLGDYVKKGQLLAEVRSTEFSALNADLRSVESRMEVAQTKLKAVQAMFKDHIASQKDLSEAQSEYDVLNAEKQKIRSNQQLFSASASKDVFQLKAPASGYVTSKLITGGMQITQESDAPLFTISDIDEVWVMANVYSSDIRHVEQGTPVEIRITARPDEVFHGEIATVSKMLDEDTKVFKARIVLRNTGLKLNPGMLADITVLKSAGRTAVEVPVSSIVFSENENYVVIYKGNCEAEIRKIAIASRNHDTAFVGEGLQEGEVIVSRNQLLLFNQLSN</sequence>
<dbReference type="PANTHER" id="PTHR30097">
    <property type="entry name" value="CATION EFFLUX SYSTEM PROTEIN CUSB"/>
    <property type="match status" value="1"/>
</dbReference>
<keyword evidence="3" id="KW-0175">Coiled coil</keyword>
<feature type="coiled-coil region" evidence="3">
    <location>
        <begin position="112"/>
        <end position="163"/>
    </location>
</feature>
<evidence type="ECO:0000259" key="4">
    <source>
        <dbReference type="Pfam" id="PF25954"/>
    </source>
</evidence>
<evidence type="ECO:0000256" key="1">
    <source>
        <dbReference type="ARBA" id="ARBA00009477"/>
    </source>
</evidence>
<feature type="domain" description="CzcB-like barrel-sandwich hybrid" evidence="5">
    <location>
        <begin position="76"/>
        <end position="210"/>
    </location>
</feature>
<evidence type="ECO:0000313" key="7">
    <source>
        <dbReference type="Proteomes" id="UP000812961"/>
    </source>
</evidence>
<dbReference type="InterPro" id="IPR058647">
    <property type="entry name" value="BSH_CzcB-like"/>
</dbReference>
<comment type="caution">
    <text evidence="6">The sequence shown here is derived from an EMBL/GenBank/DDBJ whole genome shotgun (WGS) entry which is preliminary data.</text>
</comment>
<dbReference type="Pfam" id="PF25973">
    <property type="entry name" value="BSH_CzcB"/>
    <property type="match status" value="1"/>
</dbReference>
<dbReference type="Gene3D" id="2.40.30.170">
    <property type="match status" value="1"/>
</dbReference>
<evidence type="ECO:0000256" key="2">
    <source>
        <dbReference type="ARBA" id="ARBA00022448"/>
    </source>
</evidence>
<dbReference type="Gene3D" id="2.40.50.100">
    <property type="match status" value="1"/>
</dbReference>
<feature type="domain" description="CusB-like beta-barrel" evidence="4">
    <location>
        <begin position="213"/>
        <end position="287"/>
    </location>
</feature>
<comment type="similarity">
    <text evidence="1">Belongs to the membrane fusion protein (MFP) (TC 8.A.1) family.</text>
</comment>
<dbReference type="InterPro" id="IPR058792">
    <property type="entry name" value="Beta-barrel_RND_2"/>
</dbReference>
<gene>
    <name evidence="6" type="ORF">K1Y79_22605</name>
</gene>
<evidence type="ECO:0000313" key="6">
    <source>
        <dbReference type="EMBL" id="MBW8687146.1"/>
    </source>
</evidence>
<dbReference type="Pfam" id="PF25954">
    <property type="entry name" value="Beta-barrel_RND_2"/>
    <property type="match status" value="1"/>
</dbReference>
<name>A0ABS7GHH3_9BACT</name>
<dbReference type="InterPro" id="IPR051909">
    <property type="entry name" value="MFP_Cation_Efflux"/>
</dbReference>
<dbReference type="InterPro" id="IPR006143">
    <property type="entry name" value="RND_pump_MFP"/>
</dbReference>
<reference evidence="6 7" key="1">
    <citation type="submission" date="2021-08" db="EMBL/GenBank/DDBJ databases">
        <title>The genome sequence of Chitinophaga sp. B61.</title>
        <authorList>
            <person name="Zhang X."/>
        </authorList>
    </citation>
    <scope>NUCLEOTIDE SEQUENCE [LARGE SCALE GENOMIC DNA]</scope>
    <source>
        <strain evidence="6 7">B61</strain>
    </source>
</reference>
<evidence type="ECO:0000259" key="5">
    <source>
        <dbReference type="Pfam" id="PF25973"/>
    </source>
</evidence>
<protein>
    <submittedName>
        <fullName evidence="6">Efflux RND transporter periplasmic adaptor subunit</fullName>
    </submittedName>
</protein>
<dbReference type="NCBIfam" id="TIGR01730">
    <property type="entry name" value="RND_mfp"/>
    <property type="match status" value="1"/>
</dbReference>